<evidence type="ECO:0000313" key="2">
    <source>
        <dbReference type="EMBL" id="KAJ7768217.1"/>
    </source>
</evidence>
<evidence type="ECO:0000313" key="3">
    <source>
        <dbReference type="Proteomes" id="UP001215598"/>
    </source>
</evidence>
<feature type="compositionally biased region" description="Low complexity" evidence="1">
    <location>
        <begin position="105"/>
        <end position="119"/>
    </location>
</feature>
<protein>
    <submittedName>
        <fullName evidence="2">Uncharacterized protein</fullName>
    </submittedName>
</protein>
<keyword evidence="3" id="KW-1185">Reference proteome</keyword>
<name>A0AAD7JNW7_9AGAR</name>
<proteinExistence type="predicted"/>
<feature type="region of interest" description="Disordered" evidence="1">
    <location>
        <begin position="1"/>
        <end position="136"/>
    </location>
</feature>
<dbReference type="Proteomes" id="UP001215598">
    <property type="component" value="Unassembled WGS sequence"/>
</dbReference>
<gene>
    <name evidence="2" type="ORF">B0H16DRAFT_1716240</name>
</gene>
<sequence>MTPKGRAAATDPSTPLPAHDDSRTSRQSVTEKGNTVLTSPCEIEADRSNVTSRIGSRRARAVPPLPANAHVLWEPRSAASLSSRSVSPSLPHRPAPQLQVHGSPDDSFAPSASATASKPPNKKKKKSKPRDTAKQQKFSTFRALAEDEDQTNTLDGLAQLLGDVIKTMKAYTGTLIVACYNTLDAIAMRLGNHLTFPQAGDEREALGAVVSRTVLAPVKELTAKVELQQEAIISLTKSVEAPVAVT</sequence>
<dbReference type="AlphaFoldDB" id="A0AAD7JNW7"/>
<dbReference type="EMBL" id="JARKIB010000020">
    <property type="protein sequence ID" value="KAJ7768217.1"/>
    <property type="molecule type" value="Genomic_DNA"/>
</dbReference>
<accession>A0AAD7JNW7</accession>
<reference evidence="2" key="1">
    <citation type="submission" date="2023-03" db="EMBL/GenBank/DDBJ databases">
        <title>Massive genome expansion in bonnet fungi (Mycena s.s.) driven by repeated elements and novel gene families across ecological guilds.</title>
        <authorList>
            <consortium name="Lawrence Berkeley National Laboratory"/>
            <person name="Harder C.B."/>
            <person name="Miyauchi S."/>
            <person name="Viragh M."/>
            <person name="Kuo A."/>
            <person name="Thoen E."/>
            <person name="Andreopoulos B."/>
            <person name="Lu D."/>
            <person name="Skrede I."/>
            <person name="Drula E."/>
            <person name="Henrissat B."/>
            <person name="Morin E."/>
            <person name="Kohler A."/>
            <person name="Barry K."/>
            <person name="LaButti K."/>
            <person name="Morin E."/>
            <person name="Salamov A."/>
            <person name="Lipzen A."/>
            <person name="Mereny Z."/>
            <person name="Hegedus B."/>
            <person name="Baldrian P."/>
            <person name="Stursova M."/>
            <person name="Weitz H."/>
            <person name="Taylor A."/>
            <person name="Grigoriev I.V."/>
            <person name="Nagy L.G."/>
            <person name="Martin F."/>
            <person name="Kauserud H."/>
        </authorList>
    </citation>
    <scope>NUCLEOTIDE SEQUENCE</scope>
    <source>
        <strain evidence="2">CBHHK182m</strain>
    </source>
</reference>
<feature type="compositionally biased region" description="Low complexity" evidence="1">
    <location>
        <begin position="75"/>
        <end position="90"/>
    </location>
</feature>
<organism evidence="2 3">
    <name type="scientific">Mycena metata</name>
    <dbReference type="NCBI Taxonomy" id="1033252"/>
    <lineage>
        <taxon>Eukaryota</taxon>
        <taxon>Fungi</taxon>
        <taxon>Dikarya</taxon>
        <taxon>Basidiomycota</taxon>
        <taxon>Agaricomycotina</taxon>
        <taxon>Agaricomycetes</taxon>
        <taxon>Agaricomycetidae</taxon>
        <taxon>Agaricales</taxon>
        <taxon>Marasmiineae</taxon>
        <taxon>Mycenaceae</taxon>
        <taxon>Mycena</taxon>
    </lineage>
</organism>
<feature type="compositionally biased region" description="Polar residues" evidence="1">
    <location>
        <begin position="25"/>
        <end position="38"/>
    </location>
</feature>
<evidence type="ECO:0000256" key="1">
    <source>
        <dbReference type="SAM" id="MobiDB-lite"/>
    </source>
</evidence>
<comment type="caution">
    <text evidence="2">The sequence shown here is derived from an EMBL/GenBank/DDBJ whole genome shotgun (WGS) entry which is preliminary data.</text>
</comment>